<accession>A0ABT5DBA3</accession>
<evidence type="ECO:0000313" key="3">
    <source>
        <dbReference type="EMBL" id="MDC0710088.1"/>
    </source>
</evidence>
<dbReference type="InterPro" id="IPR005183">
    <property type="entry name" value="DUF305_CopM-like"/>
</dbReference>
<organism evidence="3 4">
    <name type="scientific">Stigmatella ashevillensis</name>
    <dbReference type="NCBI Taxonomy" id="2995309"/>
    <lineage>
        <taxon>Bacteria</taxon>
        <taxon>Pseudomonadati</taxon>
        <taxon>Myxococcota</taxon>
        <taxon>Myxococcia</taxon>
        <taxon>Myxococcales</taxon>
        <taxon>Cystobacterineae</taxon>
        <taxon>Archangiaceae</taxon>
        <taxon>Stigmatella</taxon>
    </lineage>
</organism>
<dbReference type="RefSeq" id="WP_272139211.1">
    <property type="nucleotide sequence ID" value="NZ_JAQNDM010000002.1"/>
</dbReference>
<evidence type="ECO:0000256" key="1">
    <source>
        <dbReference type="SAM" id="SignalP"/>
    </source>
</evidence>
<proteinExistence type="predicted"/>
<feature type="signal peptide" evidence="1">
    <location>
        <begin position="1"/>
        <end position="28"/>
    </location>
</feature>
<sequence>MIWTRGSGRKVLAVAALAALMVGSTAVAKDEQKKEGQRIGEAAAKSDAYLDQLVLFDSKQVAMGELALQRAYDKGVREFAQRLVQDHRQNRSDLMGWAYSKDIELMTVTLTTPMSGVGGSGGENRYDKDMQRADMHMDKDVMKAQMDLDKLGEKKGKDFDKAFLSQVLEDQEKGKKMLGKGEKKFEADPAFTSMIAKTDSLVMAHITEGKSLHHSLK</sequence>
<keyword evidence="1" id="KW-0732">Signal</keyword>
<keyword evidence="4" id="KW-1185">Reference proteome</keyword>
<comment type="caution">
    <text evidence="3">The sequence shown here is derived from an EMBL/GenBank/DDBJ whole genome shotgun (WGS) entry which is preliminary data.</text>
</comment>
<dbReference type="Proteomes" id="UP001221838">
    <property type="component" value="Unassembled WGS sequence"/>
</dbReference>
<dbReference type="PANTHER" id="PTHR38593">
    <property type="entry name" value="BLR2558 PROTEIN"/>
    <property type="match status" value="1"/>
</dbReference>
<protein>
    <submittedName>
        <fullName evidence="3">DUF4142 domain-containing protein</fullName>
    </submittedName>
</protein>
<feature type="chain" id="PRO_5046901731" evidence="1">
    <location>
        <begin position="29"/>
        <end position="217"/>
    </location>
</feature>
<dbReference type="EMBL" id="JAQNDM010000002">
    <property type="protein sequence ID" value="MDC0710088.1"/>
    <property type="molecule type" value="Genomic_DNA"/>
</dbReference>
<dbReference type="InterPro" id="IPR012347">
    <property type="entry name" value="Ferritin-like"/>
</dbReference>
<dbReference type="Gene3D" id="1.20.1260.10">
    <property type="match status" value="1"/>
</dbReference>
<dbReference type="Pfam" id="PF03713">
    <property type="entry name" value="DUF305"/>
    <property type="match status" value="1"/>
</dbReference>
<evidence type="ECO:0000313" key="4">
    <source>
        <dbReference type="Proteomes" id="UP001221838"/>
    </source>
</evidence>
<reference evidence="3 4" key="1">
    <citation type="submission" date="2022-11" db="EMBL/GenBank/DDBJ databases">
        <title>Minimal conservation of predation-associated metabolite biosynthetic gene clusters underscores biosynthetic potential of Myxococcota including descriptions for ten novel species: Archangium lansinium sp. nov., Myxococcus landrumus sp. nov., Nannocystis bai.</title>
        <authorList>
            <person name="Ahearne A."/>
            <person name="Stevens C."/>
            <person name="Dowd S."/>
        </authorList>
    </citation>
    <scope>NUCLEOTIDE SEQUENCE [LARGE SCALE GENOMIC DNA]</scope>
    <source>
        <strain evidence="3 4">NCWAL01</strain>
    </source>
</reference>
<name>A0ABT5DBA3_9BACT</name>
<evidence type="ECO:0000259" key="2">
    <source>
        <dbReference type="Pfam" id="PF03713"/>
    </source>
</evidence>
<dbReference type="PANTHER" id="PTHR38593:SF1">
    <property type="entry name" value="BLR2558 PROTEIN"/>
    <property type="match status" value="1"/>
</dbReference>
<gene>
    <name evidence="3" type="ORF">POL68_16550</name>
</gene>
<feature type="domain" description="DUF305" evidence="2">
    <location>
        <begin position="49"/>
        <end position="184"/>
    </location>
</feature>